<dbReference type="FunFam" id="3.40.50.200:FF:000003">
    <property type="entry name" value="Tripeptidyl peptidase 2"/>
    <property type="match status" value="1"/>
</dbReference>
<dbReference type="PROSITE" id="PS00137">
    <property type="entry name" value="SUBTILASE_HIS"/>
    <property type="match status" value="1"/>
</dbReference>
<keyword evidence="6 10" id="KW-0645">Protease</keyword>
<dbReference type="Gene3D" id="3.40.50.200">
    <property type="entry name" value="Peptidase S8/S53 domain"/>
    <property type="match status" value="2"/>
</dbReference>
<evidence type="ECO:0000259" key="16">
    <source>
        <dbReference type="Pfam" id="PF21316"/>
    </source>
</evidence>
<evidence type="ECO:0000256" key="9">
    <source>
        <dbReference type="ARBA" id="ARBA00032232"/>
    </source>
</evidence>
<organism evidence="17 18">
    <name type="scientific">Hermetia illucens</name>
    <name type="common">Black soldier fly</name>
    <dbReference type="NCBI Taxonomy" id="343691"/>
    <lineage>
        <taxon>Eukaryota</taxon>
        <taxon>Metazoa</taxon>
        <taxon>Ecdysozoa</taxon>
        <taxon>Arthropoda</taxon>
        <taxon>Hexapoda</taxon>
        <taxon>Insecta</taxon>
        <taxon>Pterygota</taxon>
        <taxon>Neoptera</taxon>
        <taxon>Endopterygota</taxon>
        <taxon>Diptera</taxon>
        <taxon>Brachycera</taxon>
        <taxon>Stratiomyomorpha</taxon>
        <taxon>Stratiomyidae</taxon>
        <taxon>Hermetiinae</taxon>
        <taxon>Hermetia</taxon>
    </lineage>
</organism>
<accession>A0A7R8V4A1</accession>
<reference evidence="17 18" key="1">
    <citation type="submission" date="2020-11" db="EMBL/GenBank/DDBJ databases">
        <authorList>
            <person name="Wallbank WR R."/>
            <person name="Pardo Diaz C."/>
            <person name="Kozak K."/>
            <person name="Martin S."/>
            <person name="Jiggins C."/>
            <person name="Moest M."/>
            <person name="Warren A I."/>
            <person name="Generalovic N T."/>
            <person name="Byers J.R.P. K."/>
            <person name="Montejo-Kovacevich G."/>
            <person name="Yen C E."/>
        </authorList>
    </citation>
    <scope>NUCLEOTIDE SEQUENCE [LARGE SCALE GENOMIC DNA]</scope>
</reference>
<evidence type="ECO:0000256" key="8">
    <source>
        <dbReference type="ARBA" id="ARBA00022825"/>
    </source>
</evidence>
<dbReference type="InterPro" id="IPR022232">
    <property type="entry name" value="TPPII_C_art"/>
</dbReference>
<keyword evidence="7 10" id="KW-0378">Hydrolase</keyword>
<feature type="compositionally biased region" description="Low complexity" evidence="11">
    <location>
        <begin position="1019"/>
        <end position="1032"/>
    </location>
</feature>
<dbReference type="GO" id="GO:0006508">
    <property type="term" value="P:proteolysis"/>
    <property type="evidence" value="ECO:0007669"/>
    <property type="project" value="UniProtKB-KW"/>
</dbReference>
<dbReference type="Pfam" id="PF21223">
    <property type="entry name" value="TPPII_Ig-like-1"/>
    <property type="match status" value="1"/>
</dbReference>
<dbReference type="InterPro" id="IPR046939">
    <property type="entry name" value="TPPII_C_sf"/>
</dbReference>
<evidence type="ECO:0000256" key="1">
    <source>
        <dbReference type="ARBA" id="ARBA00001910"/>
    </source>
</evidence>
<dbReference type="GO" id="GO:0004177">
    <property type="term" value="F:aminopeptidase activity"/>
    <property type="evidence" value="ECO:0007669"/>
    <property type="project" value="UniProtKB-KW"/>
</dbReference>
<gene>
    <name evidence="17" type="ORF">HERILL_LOCUS14183</name>
</gene>
<dbReference type="InParanoid" id="A0A7R8V4A1"/>
<keyword evidence="18" id="KW-1185">Reference proteome</keyword>
<evidence type="ECO:0000259" key="12">
    <source>
        <dbReference type="Pfam" id="PF00082"/>
    </source>
</evidence>
<proteinExistence type="inferred from homology"/>
<dbReference type="EMBL" id="LR899014">
    <property type="protein sequence ID" value="CAD7091782.1"/>
    <property type="molecule type" value="Genomic_DNA"/>
</dbReference>
<feature type="domain" description="Tripeptidyl peptidase II second Ig-like" evidence="13">
    <location>
        <begin position="795"/>
        <end position="979"/>
    </location>
</feature>
<dbReference type="InterPro" id="IPR000209">
    <property type="entry name" value="Peptidase_S8/S53_dom"/>
</dbReference>
<protein>
    <recommendedName>
        <fullName evidence="4">Tripeptidyl-peptidase 2</fullName>
        <ecNumber evidence="3">3.4.14.10</ecNumber>
    </recommendedName>
    <alternativeName>
        <fullName evidence="9">Tripeptidyl aminopeptidase</fullName>
    </alternativeName>
</protein>
<name>A0A7R8V4A1_HERIL</name>
<dbReference type="GO" id="GO:0008240">
    <property type="term" value="F:tripeptidyl-peptidase activity"/>
    <property type="evidence" value="ECO:0007669"/>
    <property type="project" value="UniProtKB-EC"/>
</dbReference>
<dbReference type="PANTHER" id="PTHR43806">
    <property type="entry name" value="PEPTIDASE S8"/>
    <property type="match status" value="1"/>
</dbReference>
<dbReference type="SUPFAM" id="SSF52743">
    <property type="entry name" value="Subtilisin-like"/>
    <property type="match status" value="1"/>
</dbReference>
<dbReference type="FunFam" id="2.60.40.3170:FF:000003">
    <property type="entry name" value="tripeptidyl-peptidase 2"/>
    <property type="match status" value="1"/>
</dbReference>
<keyword evidence="5" id="KW-0031">Aminopeptidase</keyword>
<dbReference type="Proteomes" id="UP000594454">
    <property type="component" value="Chromosome 6"/>
</dbReference>
<dbReference type="PROSITE" id="PS51892">
    <property type="entry name" value="SUBTILASE"/>
    <property type="match status" value="1"/>
</dbReference>
<dbReference type="InterPro" id="IPR023828">
    <property type="entry name" value="Peptidase_S8_Ser-AS"/>
</dbReference>
<feature type="domain" description="Peptidase S8/S53" evidence="12">
    <location>
        <begin position="36"/>
        <end position="511"/>
    </location>
</feature>
<dbReference type="Pfam" id="PF12580">
    <property type="entry name" value="TPPII"/>
    <property type="match status" value="1"/>
</dbReference>
<feature type="region of interest" description="Disordered" evidence="11">
    <location>
        <begin position="1019"/>
        <end position="1039"/>
    </location>
</feature>
<dbReference type="Gene3D" id="2.60.40.3170">
    <property type="match status" value="1"/>
</dbReference>
<dbReference type="OMA" id="SLRDFQC"/>
<dbReference type="Pfam" id="PF21316">
    <property type="entry name" value="TPPII_GBD"/>
    <property type="match status" value="1"/>
</dbReference>
<dbReference type="InterPro" id="IPR048384">
    <property type="entry name" value="TPPII_GBD"/>
</dbReference>
<dbReference type="InterPro" id="IPR050131">
    <property type="entry name" value="Peptidase_S8_subtilisin-like"/>
</dbReference>
<feature type="domain" description="Tripeptidyl-peptidase II first Ig-like" evidence="15">
    <location>
        <begin position="533"/>
        <end position="649"/>
    </location>
</feature>
<feature type="active site" description="Charge relay system" evidence="10">
    <location>
        <position position="45"/>
    </location>
</feature>
<dbReference type="InterPro" id="IPR046940">
    <property type="entry name" value="TPPII_Ig-like_sf"/>
</dbReference>
<dbReference type="Pfam" id="PF12583">
    <property type="entry name" value="TPPII_C"/>
    <property type="match status" value="1"/>
</dbReference>
<dbReference type="Gene3D" id="6.10.250.3080">
    <property type="match status" value="1"/>
</dbReference>
<dbReference type="GO" id="GO:0005829">
    <property type="term" value="C:cytosol"/>
    <property type="evidence" value="ECO:0007669"/>
    <property type="project" value="TreeGrafter"/>
</dbReference>
<evidence type="ECO:0000256" key="7">
    <source>
        <dbReference type="ARBA" id="ARBA00022801"/>
    </source>
</evidence>
<evidence type="ECO:0000256" key="4">
    <source>
        <dbReference type="ARBA" id="ARBA00020244"/>
    </source>
</evidence>
<dbReference type="InterPro" id="IPR022398">
    <property type="entry name" value="Peptidase_S8_His-AS"/>
</dbReference>
<evidence type="ECO:0000256" key="10">
    <source>
        <dbReference type="PROSITE-ProRule" id="PRU01240"/>
    </source>
</evidence>
<dbReference type="PANTHER" id="PTHR43806:SF14">
    <property type="entry name" value="TRIPEPTIDYL-PEPTIDASE 2"/>
    <property type="match status" value="1"/>
</dbReference>
<dbReference type="InterPro" id="IPR036852">
    <property type="entry name" value="Peptidase_S8/S53_dom_sf"/>
</dbReference>
<dbReference type="PRINTS" id="PR00723">
    <property type="entry name" value="SUBTILISIN"/>
</dbReference>
<comment type="catalytic activity">
    <reaction evidence="1">
        <text>Release of an N-terminal tripeptide from a polypeptide.</text>
        <dbReference type="EC" id="3.4.14.10"/>
    </reaction>
</comment>
<feature type="active site" description="Charge relay system" evidence="10">
    <location>
        <position position="270"/>
    </location>
</feature>
<dbReference type="GO" id="GO:0004252">
    <property type="term" value="F:serine-type endopeptidase activity"/>
    <property type="evidence" value="ECO:0007669"/>
    <property type="project" value="UniProtKB-UniRule"/>
</dbReference>
<dbReference type="InterPro" id="IPR048383">
    <property type="entry name" value="TPPII_Ig-like-1"/>
</dbReference>
<feature type="active site" description="Charge relay system" evidence="10">
    <location>
        <position position="460"/>
    </location>
</feature>
<evidence type="ECO:0000259" key="15">
    <source>
        <dbReference type="Pfam" id="PF21223"/>
    </source>
</evidence>
<comment type="similarity">
    <text evidence="2 10">Belongs to the peptidase S8 family.</text>
</comment>
<dbReference type="OrthoDB" id="10256524at2759"/>
<keyword evidence="8 10" id="KW-0720">Serine protease</keyword>
<dbReference type="FunCoup" id="A0A7R8V4A1">
    <property type="interactions" value="2082"/>
</dbReference>
<dbReference type="Pfam" id="PF00082">
    <property type="entry name" value="Peptidase_S8"/>
    <property type="match status" value="1"/>
</dbReference>
<feature type="domain" description="Tripeptidyl-peptidase II galactose-binding" evidence="16">
    <location>
        <begin position="670"/>
        <end position="760"/>
    </location>
</feature>
<dbReference type="InterPro" id="IPR022229">
    <property type="entry name" value="TPPII_Ig-like-2"/>
</dbReference>
<dbReference type="InterPro" id="IPR015500">
    <property type="entry name" value="Peptidase_S8_subtilisin-rel"/>
</dbReference>
<evidence type="ECO:0000256" key="5">
    <source>
        <dbReference type="ARBA" id="ARBA00022438"/>
    </source>
</evidence>
<evidence type="ECO:0000256" key="3">
    <source>
        <dbReference type="ARBA" id="ARBA00012462"/>
    </source>
</evidence>
<evidence type="ECO:0000256" key="6">
    <source>
        <dbReference type="ARBA" id="ARBA00022670"/>
    </source>
</evidence>
<evidence type="ECO:0000313" key="17">
    <source>
        <dbReference type="EMBL" id="CAD7091782.1"/>
    </source>
</evidence>
<evidence type="ECO:0000256" key="2">
    <source>
        <dbReference type="ARBA" id="ARBA00011073"/>
    </source>
</evidence>
<evidence type="ECO:0000259" key="14">
    <source>
        <dbReference type="Pfam" id="PF12583"/>
    </source>
</evidence>
<feature type="domain" description="Tripeptidyl peptidase II C-terminal" evidence="14">
    <location>
        <begin position="1026"/>
        <end position="1093"/>
    </location>
</feature>
<sequence>MAGTGLVDVKFPVGSLVPKAETNCLNFLQKYPEYDGRDVTIAIFDSGVDPRVAGLQTLADGSVKVIERFDCSGCGDTDMSKKAVADDKGSLVGVSGRTLKLTSFMRSKNKDGNEYRIGSKSLHDLYPSKIREKVANDEKCKFWDPHHKTATAEALRQLHNFESNLPDAQNMNLKEKLCKEDLEGYLDLLNNVEKKYSECKIPYDCVLFRSDDCWYAVIDTTEMGDLENAVIIGEYSKTHEVKNIDSYLSVSVNVHDEGNVLEIVGMCSSHGTHVASIASGNHSDKELDGVAPNARIVSLTIGDGRLGSMETGTALVRAIIKVMELCNSGTKIDVINMSYGEHAAWSNSGRIGALMNEVVNRYGVVWVASAGNHGPALCTIGTPPDISQPSCIGVGAFVSPQMMEAEYALRERLPANVYTWTSRDPCIDGGQGVTVCAPGAAITSVPEYTMARAQLMNGTSMAAPHVAGAIALLVSGLKQRKIKYSPYSIKRAIWNTATRLEYVDLFAQGNGLLNVEKAFENLVQYADHPENLIRFSIRVGNQNAKGIHVRQGVLKKPVEYNVNIEPVFFNEKETAPKDKINFNVRLALSSTESWVQCGSFLDLCYVSRSILVRIDPAGLAPGVHRASIKAYDTACIEKGALFEIPVTVVQPIVLTVDNQQKHILENTADFKPNTILRSFVLVPPTATWAVLRMVSTTERDNNSSKFFVHTMQILPYRFCKSMETMKILPVNNQNETVHAFKCEENNILELCIAKYWSNFGDTRLRFTLEFHGITASRNSHIMHSACGIHRIDITALGTEEVSPGAQLKTGTMVLKPSETKVSPLTSRDVLPDGRQIYQNILTYNLHLAKAQEVAIHCPILSSVLYESEYESQFWMLFDSNKMVAACGDAYAYSQYTKLEKGDYVIRLQVRHEKKDILEKISEATMAVIFKLQSPITLDIYEHYNQAIVGGKKSSSFQLGASAAKTLYVSPLSNEKLNKSSLPAQCSWLSGSIAYVKDEIGRKCDNNCFQYILTEGPAVKKNGSSPKKNSNNKSKSEEYKEGLRDYQCSMISKLDLETGEQVYKEVIAAFPNHFPAYLAFVQLLESTDNTVNFPFTFQKSIAVNTKEKEKIETLSTISILNRIVELSSVVINDTDKDALLTYYGMKTDIRPDAAKIKINMDKNKNSLIEAYCKKGIAMCKLATIDSVQNKDAASEQIDEIDAIYSDIIKFIDPMDLKVIHFTLWHAYVHCHYGRIAKCLQKLYEDKANKDVLEELQSLTAEKKWDHITKQLRRNCFYANPGSYRPF</sequence>
<dbReference type="PROSITE" id="PS00138">
    <property type="entry name" value="SUBTILASE_SER"/>
    <property type="match status" value="1"/>
</dbReference>
<dbReference type="Gene3D" id="1.25.40.710">
    <property type="match status" value="1"/>
</dbReference>
<evidence type="ECO:0000259" key="13">
    <source>
        <dbReference type="Pfam" id="PF12580"/>
    </source>
</evidence>
<dbReference type="EC" id="3.4.14.10" evidence="3"/>
<evidence type="ECO:0000313" key="18">
    <source>
        <dbReference type="Proteomes" id="UP000594454"/>
    </source>
</evidence>
<evidence type="ECO:0000256" key="11">
    <source>
        <dbReference type="SAM" id="MobiDB-lite"/>
    </source>
</evidence>